<dbReference type="InterPro" id="IPR008030">
    <property type="entry name" value="NmrA-like"/>
</dbReference>
<accession>A0A8H4RLL0</accession>
<dbReference type="PANTHER" id="PTHR42748:SF7">
    <property type="entry name" value="NMRA LIKE REDOX SENSOR 1-RELATED"/>
    <property type="match status" value="1"/>
</dbReference>
<dbReference type="OrthoDB" id="9997102at2759"/>
<evidence type="ECO:0000256" key="2">
    <source>
        <dbReference type="ARBA" id="ARBA00022857"/>
    </source>
</evidence>
<proteinExistence type="inferred from homology"/>
<dbReference type="InterPro" id="IPR051164">
    <property type="entry name" value="NmrA-like_oxidored"/>
</dbReference>
<name>A0A8H4RLL0_9HELO</name>
<dbReference type="EMBL" id="JAAMPI010000480">
    <property type="protein sequence ID" value="KAF4631071.1"/>
    <property type="molecule type" value="Genomic_DNA"/>
</dbReference>
<evidence type="ECO:0000313" key="5">
    <source>
        <dbReference type="Proteomes" id="UP000566819"/>
    </source>
</evidence>
<dbReference type="Pfam" id="PF05368">
    <property type="entry name" value="NmrA"/>
    <property type="match status" value="1"/>
</dbReference>
<dbReference type="SUPFAM" id="SSF51735">
    <property type="entry name" value="NAD(P)-binding Rossmann-fold domains"/>
    <property type="match status" value="1"/>
</dbReference>
<reference evidence="4 5" key="1">
    <citation type="submission" date="2020-03" db="EMBL/GenBank/DDBJ databases">
        <title>Draft Genome Sequence of Cudoniella acicularis.</title>
        <authorList>
            <person name="Buettner E."/>
            <person name="Kellner H."/>
        </authorList>
    </citation>
    <scope>NUCLEOTIDE SEQUENCE [LARGE SCALE GENOMIC DNA]</scope>
    <source>
        <strain evidence="4 5">DSM 108380</strain>
    </source>
</reference>
<keyword evidence="5" id="KW-1185">Reference proteome</keyword>
<organism evidence="4 5">
    <name type="scientific">Cudoniella acicularis</name>
    <dbReference type="NCBI Taxonomy" id="354080"/>
    <lineage>
        <taxon>Eukaryota</taxon>
        <taxon>Fungi</taxon>
        <taxon>Dikarya</taxon>
        <taxon>Ascomycota</taxon>
        <taxon>Pezizomycotina</taxon>
        <taxon>Leotiomycetes</taxon>
        <taxon>Helotiales</taxon>
        <taxon>Tricladiaceae</taxon>
        <taxon>Cudoniella</taxon>
    </lineage>
</organism>
<evidence type="ECO:0000313" key="4">
    <source>
        <dbReference type="EMBL" id="KAF4631071.1"/>
    </source>
</evidence>
<feature type="domain" description="NmrA-like" evidence="3">
    <location>
        <begin position="4"/>
        <end position="232"/>
    </location>
</feature>
<dbReference type="InterPro" id="IPR036291">
    <property type="entry name" value="NAD(P)-bd_dom_sf"/>
</dbReference>
<gene>
    <name evidence="4" type="ORF">G7Y89_g7060</name>
</gene>
<dbReference type="PANTHER" id="PTHR42748">
    <property type="entry name" value="NITROGEN METABOLITE REPRESSION PROTEIN NMRA FAMILY MEMBER"/>
    <property type="match status" value="1"/>
</dbReference>
<evidence type="ECO:0000256" key="1">
    <source>
        <dbReference type="ARBA" id="ARBA00006328"/>
    </source>
</evidence>
<sequence length="232" mass="25071">MATRTFLIVGATGTQGSSVITALLLTPSVPSIRILALTRNTSSLKAKSLAVSDPRIGLISGDLTSLEEIFVAAGTQIDTVFCVTIHGPPGAEEAQANGLIDASLPHRVKHFMFTSANRGGEVLSDTNPTPVPYITIKHRIELYLKEKTIRTPISWTILRPVAFMDNSTPDFPGKGFAAMWRQVGKRRIQVVATSDISAFVTKALLELEKYAGRSLGIAGDDLNFEEACKIFK</sequence>
<dbReference type="AlphaFoldDB" id="A0A8H4RLL0"/>
<protein>
    <recommendedName>
        <fullName evidence="3">NmrA-like domain-containing protein</fullName>
    </recommendedName>
</protein>
<evidence type="ECO:0000259" key="3">
    <source>
        <dbReference type="Pfam" id="PF05368"/>
    </source>
</evidence>
<keyword evidence="2" id="KW-0521">NADP</keyword>
<dbReference type="Gene3D" id="3.40.50.720">
    <property type="entry name" value="NAD(P)-binding Rossmann-like Domain"/>
    <property type="match status" value="1"/>
</dbReference>
<comment type="similarity">
    <text evidence="1">Belongs to the NmrA-type oxidoreductase family.</text>
</comment>
<dbReference type="Gene3D" id="3.90.25.10">
    <property type="entry name" value="UDP-galactose 4-epimerase, domain 1"/>
    <property type="match status" value="1"/>
</dbReference>
<dbReference type="Proteomes" id="UP000566819">
    <property type="component" value="Unassembled WGS sequence"/>
</dbReference>
<dbReference type="GO" id="GO:0005634">
    <property type="term" value="C:nucleus"/>
    <property type="evidence" value="ECO:0007669"/>
    <property type="project" value="TreeGrafter"/>
</dbReference>
<comment type="caution">
    <text evidence="4">The sequence shown here is derived from an EMBL/GenBank/DDBJ whole genome shotgun (WGS) entry which is preliminary data.</text>
</comment>